<name>A0ACC1IXG2_9FUNG</name>
<sequence length="319" mass="35718">HEDKPQVKELIRKTAFGQITNAIAPSPVEEPSESVRRVVCQLAPTEGMASEIAELKRQCEEKYAFAVAEHAKVTTALVEILRDAGTTWRFAALSSYFLDQLVSMTLPLDPEMASTLANNLTSDLVLFRESAMISLSSYISKLKHKCKEHCDDLSIVSRRQMLDLENNSSFGFAEYATLTKRAIDGDEAALNAPYIDNPSTGWYAWPKTAKAYVSPPITTTRAFDKIDPESLPAYQAIRNVIFAEGKWDSIAQWFSQESMQPDEDYFGVSKANLYMQLFSLFEEEVFEQAWPAIEKLALDTEKQSSQRAASEMVSGLLRG</sequence>
<keyword evidence="2" id="KW-1185">Reference proteome</keyword>
<dbReference type="Proteomes" id="UP001150603">
    <property type="component" value="Unassembled WGS sequence"/>
</dbReference>
<protein>
    <submittedName>
        <fullName evidence="1">Proteasome activator BLM10</fullName>
    </submittedName>
</protein>
<evidence type="ECO:0000313" key="1">
    <source>
        <dbReference type="EMBL" id="KAJ1926060.1"/>
    </source>
</evidence>
<gene>
    <name evidence="1" type="primary">BLM3_3</name>
    <name evidence="1" type="ORF">FBU59_007348</name>
</gene>
<feature type="non-terminal residue" evidence="1">
    <location>
        <position position="319"/>
    </location>
</feature>
<comment type="caution">
    <text evidence="1">The sequence shown here is derived from an EMBL/GenBank/DDBJ whole genome shotgun (WGS) entry which is preliminary data.</text>
</comment>
<organism evidence="1 2">
    <name type="scientific">Linderina macrospora</name>
    <dbReference type="NCBI Taxonomy" id="4868"/>
    <lineage>
        <taxon>Eukaryota</taxon>
        <taxon>Fungi</taxon>
        <taxon>Fungi incertae sedis</taxon>
        <taxon>Zoopagomycota</taxon>
        <taxon>Kickxellomycotina</taxon>
        <taxon>Kickxellomycetes</taxon>
        <taxon>Kickxellales</taxon>
        <taxon>Kickxellaceae</taxon>
        <taxon>Linderina</taxon>
    </lineage>
</organism>
<keyword evidence="1" id="KW-0647">Proteasome</keyword>
<accession>A0ACC1IXG2</accession>
<evidence type="ECO:0000313" key="2">
    <source>
        <dbReference type="Proteomes" id="UP001150603"/>
    </source>
</evidence>
<proteinExistence type="predicted"/>
<reference evidence="1" key="1">
    <citation type="submission" date="2022-07" db="EMBL/GenBank/DDBJ databases">
        <title>Phylogenomic reconstructions and comparative analyses of Kickxellomycotina fungi.</title>
        <authorList>
            <person name="Reynolds N.K."/>
            <person name="Stajich J.E."/>
            <person name="Barry K."/>
            <person name="Grigoriev I.V."/>
            <person name="Crous P."/>
            <person name="Smith M.E."/>
        </authorList>
    </citation>
    <scope>NUCLEOTIDE SEQUENCE</scope>
    <source>
        <strain evidence="1">NRRL 5244</strain>
    </source>
</reference>
<dbReference type="EMBL" id="JANBPW010007003">
    <property type="protein sequence ID" value="KAJ1926060.1"/>
    <property type="molecule type" value="Genomic_DNA"/>
</dbReference>
<feature type="non-terminal residue" evidence="1">
    <location>
        <position position="1"/>
    </location>
</feature>